<organism evidence="2 3">
    <name type="scientific">Cerrena zonata</name>
    <dbReference type="NCBI Taxonomy" id="2478898"/>
    <lineage>
        <taxon>Eukaryota</taxon>
        <taxon>Fungi</taxon>
        <taxon>Dikarya</taxon>
        <taxon>Basidiomycota</taxon>
        <taxon>Agaricomycotina</taxon>
        <taxon>Agaricomycetes</taxon>
        <taxon>Polyporales</taxon>
        <taxon>Cerrenaceae</taxon>
        <taxon>Cerrena</taxon>
    </lineage>
</organism>
<feature type="compositionally biased region" description="Basic residues" evidence="1">
    <location>
        <begin position="464"/>
        <end position="476"/>
    </location>
</feature>
<reference evidence="2 3" key="1">
    <citation type="submission" date="2022-09" db="EMBL/GenBank/DDBJ databases">
        <authorList>
            <person name="Palmer J.M."/>
        </authorList>
    </citation>
    <scope>NUCLEOTIDE SEQUENCE [LARGE SCALE GENOMIC DNA]</scope>
    <source>
        <strain evidence="2 3">DSM 7382</strain>
    </source>
</reference>
<keyword evidence="3" id="KW-1185">Reference proteome</keyword>
<protein>
    <recommendedName>
        <fullName evidence="4">Mus7/MMS22 family-domain-containing protein</fullName>
    </recommendedName>
</protein>
<accession>A0AAW0FND4</accession>
<feature type="region of interest" description="Disordered" evidence="1">
    <location>
        <begin position="773"/>
        <end position="835"/>
    </location>
</feature>
<feature type="compositionally biased region" description="Basic residues" evidence="1">
    <location>
        <begin position="941"/>
        <end position="952"/>
    </location>
</feature>
<dbReference type="GO" id="GO:0031297">
    <property type="term" value="P:replication fork processing"/>
    <property type="evidence" value="ECO:0007669"/>
    <property type="project" value="InterPro"/>
</dbReference>
<feature type="compositionally biased region" description="Basic residues" evidence="1">
    <location>
        <begin position="777"/>
        <end position="796"/>
    </location>
</feature>
<feature type="compositionally biased region" description="Polar residues" evidence="1">
    <location>
        <begin position="206"/>
        <end position="232"/>
    </location>
</feature>
<evidence type="ECO:0008006" key="4">
    <source>
        <dbReference type="Google" id="ProtNLM"/>
    </source>
</evidence>
<feature type="region of interest" description="Disordered" evidence="1">
    <location>
        <begin position="934"/>
        <end position="957"/>
    </location>
</feature>
<feature type="compositionally biased region" description="Low complexity" evidence="1">
    <location>
        <begin position="587"/>
        <end position="596"/>
    </location>
</feature>
<dbReference type="GO" id="GO:0005634">
    <property type="term" value="C:nucleus"/>
    <property type="evidence" value="ECO:0007669"/>
    <property type="project" value="InterPro"/>
</dbReference>
<feature type="compositionally biased region" description="Basic and acidic residues" evidence="1">
    <location>
        <begin position="448"/>
        <end position="457"/>
    </location>
</feature>
<dbReference type="Proteomes" id="UP001385951">
    <property type="component" value="Unassembled WGS sequence"/>
</dbReference>
<dbReference type="InterPro" id="IPR019021">
    <property type="entry name" value="Mms22"/>
</dbReference>
<evidence type="ECO:0000313" key="2">
    <source>
        <dbReference type="EMBL" id="KAK7681652.1"/>
    </source>
</evidence>
<evidence type="ECO:0000313" key="3">
    <source>
        <dbReference type="Proteomes" id="UP001385951"/>
    </source>
</evidence>
<feature type="compositionally biased region" description="Basic residues" evidence="1">
    <location>
        <begin position="519"/>
        <end position="533"/>
    </location>
</feature>
<feature type="compositionally biased region" description="Basic residues" evidence="1">
    <location>
        <begin position="58"/>
        <end position="71"/>
    </location>
</feature>
<feature type="compositionally biased region" description="Low complexity" evidence="1">
    <location>
        <begin position="484"/>
        <end position="494"/>
    </location>
</feature>
<dbReference type="PANTHER" id="PTHR28122:SF1">
    <property type="entry name" value="E3 UBIQUITIN-PROTEIN LIGASE SUBSTRATE RECEPTOR MMS22"/>
    <property type="match status" value="1"/>
</dbReference>
<sequence length="1945" mass="218392">MDFGEVIPTSDNEEEELELMDAVPRPEQAATSEAIYHLLPPEPHTPSKRRVNNEETPRKRRKVTGSPRKHTAALMSTVSFGKEGDIPEGNGDGSSTREDKVSCTPAIDEPQLTNYPPFVAEAASSMVQPQSLHRPPSPLKSGPVRMHPSPPIVLEDISNLSTDVHSTALSSSESSLKPGSNSDLQSLAGSDSEVLSLRSPLKIHNLPSSSPNDDHLTSPNLPTPQATRNVNSLFEDDISRPQATLNMTQDNTDILPSPNPLDLLVSQRGLYEYRTPSPEPPQATPLEATKLPFSSPPSSPIGLHATIPPPEAGPSYLRRPAPRTSSSFPSLMITLPPRRTPHGNPPEDVLEPRRQLRPRTAAQTRPYTVDMVRYKQQIRNIPGAYEPMPEVHRRRRSPVPGTFDERDEVNDPDVTPMDLDDEELSEGEMRRRRRRKSGSPGAQQQHSRTIDSSRSDGDPGPSRRILKPSQKRKSPPRRPPPISYPSGLQSLSSSSDDDELIALARPAAKPKPSDTVAKSPKRKRLKPFPLKRKPPIEETPPRPQKDPTPPSSHIPINRLDSVIDLAGSSDHDSQRLSNEVEEEGDTSESSSSSTDSETSRLERKRMKILKRMMPGRWILEQQKKAEKKRLDRANSPSRDLNDDGPLQPGQSRVRKATQFRSNLDIRGDSESSDIEIPQSYPGFLHSPSPSRSPSPLPSQESGSESDVGGFAPKGRHYTINLISSDSEQGDDESISRPYDAESDLEAAGPSHPLRWYMGEAQEDNLIDRMLSRSHASGPKKAKAKRHNTKGKAKAKRSSTAQPKLAKNGLDVTVGGSRRHSKSHPHQTKLPFSRYSSSRKSIRMAREDVYDVAEPDVLEISDNEEGQSIRHKLNPITAADVLKRKAKEKEKGKGKVTGTGVFVLDSNTRYLTTGRSHQPYTIAAEEEVMSRTTIAFPDHHGPSKKKKKRHKPPAKGSEMPLDLIWQRITNPKAAAPGPLMNEPVDHRAETSSSLHQVELDCGIQLLPSGISFGRSTYLGKGRLQTLLAPPAPLDDASSRPNPCVVFELHITSYAPAHEFRGVLERLVDNVVNHIADPTRSLPREEYYDWQKALGALCQHLTWFLAHSDAEDIASLRLEVDEHLRRISTNVEEHCAVRSDISTSNLLALESQWFAIELAWRCKGVGENPTVNDPTSALHHGRALLRHLFAIGLERPMKTISPLGVDDSKDVYRVAELWICMMHMVEHWKSPSIPTRQVPSFWDMLLSIAKSMDLHRFSSYNTAVSELLWTTIFELCSLSQFSILGMTTSTPLLAASWPFVAFSLEHIRLEPNEAVKPSTRRKGDSYIRMLVSRCMLLNKRWHWKLDDAYVLFNRLLTIFKSRKFSNLIDEKSDFPSFLQQNKLEFLSEHRSSDSAFTLFLKLVVQGAVQANIGASDMQRRPLPFGVKKAIQLVVPVSPVPFTKASPPTDRELSMLYNRFSAVAISIYLEPTPANTKHLMSNVRRYVNFANADEKTKVTCIRGFMQLSILMRHLKLPLENVLDWLAEITSVLIDEYRSYPKLNDDNVDHATKSAREATILHVGLVLGAVRRSIETPVMESNVQSTSYPDPALIDGPWITRIFSTETDLTTIPKIRKEVRRLVQEFLKARSLVIPKPARPRPTIPPEESQESQEEYNQFDFDLNDPELLAALEASNTSPLSDDLASKERRVTELIDTHISPAIYRMVCKHFIEAASSRVSPFVSDDTDIWIDCWVGCASVLVQNGKRDWSLYFDLGPQSWERISDATRRRRVGLRFMFKVLELDPAAYKNHQDRFLEVFMESLVSPQPTLEHQYTSLLFSIDGLYHPFLQDIFAGEINESGDYSLSKEVFVESRVSWIEHILDRLSDALAKEGSDWARKATNQVWLGFLVNMCSAMRDALEGLPMDSQERINYIPFCTLVVQNITRRPLIWNHDRIRSSSLFNWLQSQL</sequence>
<feature type="compositionally biased region" description="Polar residues" evidence="1">
    <location>
        <begin position="241"/>
        <end position="254"/>
    </location>
</feature>
<dbReference type="Pfam" id="PF09462">
    <property type="entry name" value="Mus7"/>
    <property type="match status" value="1"/>
</dbReference>
<dbReference type="EMBL" id="JASBNA010000040">
    <property type="protein sequence ID" value="KAK7681652.1"/>
    <property type="molecule type" value="Genomic_DNA"/>
</dbReference>
<feature type="compositionally biased region" description="Basic and acidic residues" evidence="1">
    <location>
        <begin position="534"/>
        <end position="545"/>
    </location>
</feature>
<feature type="compositionally biased region" description="Basic and acidic residues" evidence="1">
    <location>
        <begin position="621"/>
        <end position="632"/>
    </location>
</feature>
<evidence type="ECO:0000256" key="1">
    <source>
        <dbReference type="SAM" id="MobiDB-lite"/>
    </source>
</evidence>
<feature type="compositionally biased region" description="Low complexity" evidence="1">
    <location>
        <begin position="166"/>
        <end position="182"/>
    </location>
</feature>
<dbReference type="PANTHER" id="PTHR28122">
    <property type="entry name" value="E3 UBIQUITIN-PROTEIN LIGASE SUBSTRATE RECEPTOR MMS22"/>
    <property type="match status" value="1"/>
</dbReference>
<dbReference type="GO" id="GO:0000724">
    <property type="term" value="P:double-strand break repair via homologous recombination"/>
    <property type="evidence" value="ECO:0007669"/>
    <property type="project" value="TreeGrafter"/>
</dbReference>
<gene>
    <name evidence="2" type="ORF">QCA50_015386</name>
</gene>
<comment type="caution">
    <text evidence="2">The sequence shown here is derived from an EMBL/GenBank/DDBJ whole genome shotgun (WGS) entry which is preliminary data.</text>
</comment>
<feature type="compositionally biased region" description="Basic residues" evidence="1">
    <location>
        <begin position="816"/>
        <end position="826"/>
    </location>
</feature>
<dbReference type="GO" id="GO:0035361">
    <property type="term" value="C:Cul8-RING ubiquitin ligase complex"/>
    <property type="evidence" value="ECO:0007669"/>
    <property type="project" value="TreeGrafter"/>
</dbReference>
<proteinExistence type="predicted"/>
<name>A0AAW0FND4_9APHY</name>
<feature type="region of interest" description="Disordered" evidence="1">
    <location>
        <begin position="37"/>
        <end position="752"/>
    </location>
</feature>